<evidence type="ECO:0000259" key="21">
    <source>
        <dbReference type="Pfam" id="PF02225"/>
    </source>
</evidence>
<keyword evidence="9" id="KW-0479">Metal-binding</keyword>
<dbReference type="PANTHER" id="PTHR12053:SF3">
    <property type="entry name" value="CARBOXYPEPTIDASE Q"/>
    <property type="match status" value="1"/>
</dbReference>
<evidence type="ECO:0000256" key="1">
    <source>
        <dbReference type="ARBA" id="ARBA00004240"/>
    </source>
</evidence>
<dbReference type="SUPFAM" id="SSF53187">
    <property type="entry name" value="Zn-dependent exopeptidases"/>
    <property type="match status" value="1"/>
</dbReference>
<organism evidence="23 24">
    <name type="scientific">Ravibacter arvi</name>
    <dbReference type="NCBI Taxonomy" id="2051041"/>
    <lineage>
        <taxon>Bacteria</taxon>
        <taxon>Pseudomonadati</taxon>
        <taxon>Bacteroidota</taxon>
        <taxon>Cytophagia</taxon>
        <taxon>Cytophagales</taxon>
        <taxon>Spirosomataceae</taxon>
        <taxon>Ravibacter</taxon>
    </lineage>
</organism>
<accession>A0ABP8M369</accession>
<dbReference type="Pfam" id="PF02225">
    <property type="entry name" value="PA"/>
    <property type="match status" value="1"/>
</dbReference>
<feature type="domain" description="Peptidase M28" evidence="22">
    <location>
        <begin position="247"/>
        <end position="439"/>
    </location>
</feature>
<dbReference type="InterPro" id="IPR039866">
    <property type="entry name" value="CPQ"/>
</dbReference>
<gene>
    <name evidence="23" type="ORF">GCM10023091_25740</name>
</gene>
<evidence type="ECO:0000256" key="11">
    <source>
        <dbReference type="ARBA" id="ARBA00022801"/>
    </source>
</evidence>
<dbReference type="Gene3D" id="3.40.630.10">
    <property type="entry name" value="Zn peptidases"/>
    <property type="match status" value="1"/>
</dbReference>
<keyword evidence="7" id="KW-0121">Carboxypeptidase</keyword>
<protein>
    <recommendedName>
        <fullName evidence="5">Carboxypeptidase Q</fullName>
    </recommendedName>
    <alternativeName>
        <fullName evidence="20">Plasma glutamate carboxypeptidase</fullName>
    </alternativeName>
</protein>
<keyword evidence="11" id="KW-0378">Hydrolase</keyword>
<evidence type="ECO:0000313" key="24">
    <source>
        <dbReference type="Proteomes" id="UP001501508"/>
    </source>
</evidence>
<evidence type="ECO:0000256" key="18">
    <source>
        <dbReference type="ARBA" id="ARBA00023228"/>
    </source>
</evidence>
<evidence type="ECO:0000256" key="17">
    <source>
        <dbReference type="ARBA" id="ARBA00023180"/>
    </source>
</evidence>
<evidence type="ECO:0000256" key="13">
    <source>
        <dbReference type="ARBA" id="ARBA00022833"/>
    </source>
</evidence>
<keyword evidence="8" id="KW-0645">Protease</keyword>
<evidence type="ECO:0000259" key="22">
    <source>
        <dbReference type="Pfam" id="PF04389"/>
    </source>
</evidence>
<keyword evidence="24" id="KW-1185">Reference proteome</keyword>
<evidence type="ECO:0000256" key="4">
    <source>
        <dbReference type="ARBA" id="ARBA00004613"/>
    </source>
</evidence>
<evidence type="ECO:0000256" key="2">
    <source>
        <dbReference type="ARBA" id="ARBA00004371"/>
    </source>
</evidence>
<dbReference type="InterPro" id="IPR046450">
    <property type="entry name" value="PA_dom_sf"/>
</dbReference>
<keyword evidence="17" id="KW-0325">Glycoprotein</keyword>
<evidence type="ECO:0000256" key="10">
    <source>
        <dbReference type="ARBA" id="ARBA00022729"/>
    </source>
</evidence>
<evidence type="ECO:0000256" key="19">
    <source>
        <dbReference type="ARBA" id="ARBA00025833"/>
    </source>
</evidence>
<keyword evidence="16" id="KW-0865">Zymogen</keyword>
<dbReference type="Gene3D" id="3.50.30.30">
    <property type="match status" value="1"/>
</dbReference>
<dbReference type="EMBL" id="BAABEY010000025">
    <property type="protein sequence ID" value="GAA4441092.1"/>
    <property type="molecule type" value="Genomic_DNA"/>
</dbReference>
<keyword evidence="18" id="KW-0458">Lysosome</keyword>
<name>A0ABP8M369_9BACT</name>
<evidence type="ECO:0000256" key="5">
    <source>
        <dbReference type="ARBA" id="ARBA00014116"/>
    </source>
</evidence>
<dbReference type="Proteomes" id="UP001501508">
    <property type="component" value="Unassembled WGS sequence"/>
</dbReference>
<evidence type="ECO:0000256" key="9">
    <source>
        <dbReference type="ARBA" id="ARBA00022723"/>
    </source>
</evidence>
<evidence type="ECO:0000256" key="6">
    <source>
        <dbReference type="ARBA" id="ARBA00022525"/>
    </source>
</evidence>
<comment type="caution">
    <text evidence="23">The sequence shown here is derived from an EMBL/GenBank/DDBJ whole genome shotgun (WGS) entry which is preliminary data.</text>
</comment>
<evidence type="ECO:0000256" key="12">
    <source>
        <dbReference type="ARBA" id="ARBA00022824"/>
    </source>
</evidence>
<keyword evidence="13" id="KW-0862">Zinc</keyword>
<comment type="subcellular location">
    <subcellularLocation>
        <location evidence="1">Endoplasmic reticulum</location>
    </subcellularLocation>
    <subcellularLocation>
        <location evidence="3">Golgi apparatus</location>
    </subcellularLocation>
    <subcellularLocation>
        <location evidence="2">Lysosome</location>
    </subcellularLocation>
    <subcellularLocation>
        <location evidence="4">Secreted</location>
    </subcellularLocation>
</comment>
<comment type="subunit">
    <text evidence="19">Homodimer. The monomeric form is inactive while the homodimer is active.</text>
</comment>
<evidence type="ECO:0000256" key="3">
    <source>
        <dbReference type="ARBA" id="ARBA00004555"/>
    </source>
</evidence>
<evidence type="ECO:0000256" key="15">
    <source>
        <dbReference type="ARBA" id="ARBA00023049"/>
    </source>
</evidence>
<dbReference type="InterPro" id="IPR007484">
    <property type="entry name" value="Peptidase_M28"/>
</dbReference>
<evidence type="ECO:0000256" key="7">
    <source>
        <dbReference type="ARBA" id="ARBA00022645"/>
    </source>
</evidence>
<feature type="domain" description="PA" evidence="21">
    <location>
        <begin position="123"/>
        <end position="220"/>
    </location>
</feature>
<dbReference type="Pfam" id="PF04389">
    <property type="entry name" value="Peptidase_M28"/>
    <property type="match status" value="1"/>
</dbReference>
<keyword evidence="6" id="KW-0964">Secreted</keyword>
<dbReference type="RefSeq" id="WP_345029761.1">
    <property type="nucleotide sequence ID" value="NZ_BAABEY010000025.1"/>
</dbReference>
<reference evidence="24" key="1">
    <citation type="journal article" date="2019" name="Int. J. Syst. Evol. Microbiol.">
        <title>The Global Catalogue of Microorganisms (GCM) 10K type strain sequencing project: providing services to taxonomists for standard genome sequencing and annotation.</title>
        <authorList>
            <consortium name="The Broad Institute Genomics Platform"/>
            <consortium name="The Broad Institute Genome Sequencing Center for Infectious Disease"/>
            <person name="Wu L."/>
            <person name="Ma J."/>
        </authorList>
    </citation>
    <scope>NUCLEOTIDE SEQUENCE [LARGE SCALE GENOMIC DNA]</scope>
    <source>
        <strain evidence="24">JCM 31920</strain>
    </source>
</reference>
<proteinExistence type="predicted"/>
<evidence type="ECO:0000256" key="14">
    <source>
        <dbReference type="ARBA" id="ARBA00023034"/>
    </source>
</evidence>
<keyword evidence="15" id="KW-0482">Metalloprotease</keyword>
<evidence type="ECO:0000313" key="23">
    <source>
        <dbReference type="EMBL" id="GAA4441092.1"/>
    </source>
</evidence>
<dbReference type="InterPro" id="IPR003137">
    <property type="entry name" value="PA_domain"/>
</dbReference>
<keyword evidence="12" id="KW-0256">Endoplasmic reticulum</keyword>
<dbReference type="SUPFAM" id="SSF52025">
    <property type="entry name" value="PA domain"/>
    <property type="match status" value="1"/>
</dbReference>
<evidence type="ECO:0000256" key="20">
    <source>
        <dbReference type="ARBA" id="ARBA00033328"/>
    </source>
</evidence>
<sequence>MKRLLLLLAASFGGIFPCKSQNESAFRKIDEEVSKNSKVYESLQNAVKTVGHRLTGSANGSHAEEYAFNLFKSFGFKDVRYQAFEVEAWSRDTVSLSIAPRASDNYREVPVTALAFSPVSAQVKGEIVDAGNGLAEDFEALKDKISGKVALVNLHLAGAPGKTNIHRSEKTALAIRYGAMAIIFINSAPGETLLTGTASISGALISIPAVCISSHSGKELRAWAETEKPLVAEIDMQNTSRKTQARNVIATLKGKSKEKIVIGGHLDSWDLATGAIDNGIGSFSVLDIARTFQKLKIKPEKTIEFVLFMGEEQGLLGSRHYVREAIRRNQLQEIGYMINLDMTNNANGTISYGRPETESFFKNIGEQAARFDTTYKNTINNSAGLHSDHQPFMLNGIPVLAFAGSLPPKVSYCYHADCDNFDLVNRTEVEKTVRIVSMYLYALASSRQLPAQRLSSTEVRDLMIQQHLKEPLILGNDWQWDQ</sequence>
<keyword evidence="10" id="KW-0732">Signal</keyword>
<evidence type="ECO:0000256" key="8">
    <source>
        <dbReference type="ARBA" id="ARBA00022670"/>
    </source>
</evidence>
<keyword evidence="14" id="KW-0333">Golgi apparatus</keyword>
<evidence type="ECO:0000256" key="16">
    <source>
        <dbReference type="ARBA" id="ARBA00023145"/>
    </source>
</evidence>
<dbReference type="PANTHER" id="PTHR12053">
    <property type="entry name" value="PROTEASE FAMILY M28 PLASMA GLUTAMATE CARBOXYPEPTIDASE-RELATED"/>
    <property type="match status" value="1"/>
</dbReference>